<dbReference type="RefSeq" id="WP_074296510.1">
    <property type="nucleotide sequence ID" value="NZ_FSRU01000001.1"/>
</dbReference>
<dbReference type="InterPro" id="IPR014347">
    <property type="entry name" value="Tautomerase/MIF_sf"/>
</dbReference>
<sequence length="131" mass="14362">MPGISVNLSGTPNAALSRTVARELTSLTCTLLDKKPVNTTVAVQYIALEDWFINEQSLAELGKNSFRLTVSITEGTNTKFQIAAYHKAAFELLSKLLDEVHPHSNVHVVECSAAGYGYEGVTQEYRHQHAS</sequence>
<dbReference type="AlphaFoldDB" id="A0A1N6JKL8"/>
<gene>
    <name evidence="1" type="ORF">SAMN05444165_3275</name>
</gene>
<dbReference type="Proteomes" id="UP000185151">
    <property type="component" value="Unassembled WGS sequence"/>
</dbReference>
<name>A0A1N6JKL8_9BURK</name>
<keyword evidence="2" id="KW-1185">Reference proteome</keyword>
<dbReference type="SUPFAM" id="SSF55331">
    <property type="entry name" value="Tautomerase/MIF"/>
    <property type="match status" value="1"/>
</dbReference>
<proteinExistence type="predicted"/>
<evidence type="ECO:0000313" key="2">
    <source>
        <dbReference type="Proteomes" id="UP000185151"/>
    </source>
</evidence>
<evidence type="ECO:0000313" key="1">
    <source>
        <dbReference type="EMBL" id="SIO44707.1"/>
    </source>
</evidence>
<protein>
    <submittedName>
        <fullName evidence="1">4-oxalocrotonate tautomerase</fullName>
    </submittedName>
</protein>
<reference evidence="1 2" key="1">
    <citation type="submission" date="2016-11" db="EMBL/GenBank/DDBJ databases">
        <authorList>
            <person name="Jaros S."/>
            <person name="Januszkiewicz K."/>
            <person name="Wedrychowicz H."/>
        </authorList>
    </citation>
    <scope>NUCLEOTIDE SEQUENCE [LARGE SCALE GENOMIC DNA]</scope>
    <source>
        <strain evidence="1 2">GAS95</strain>
    </source>
</reference>
<accession>A0A1N6JKL8</accession>
<dbReference type="Gene3D" id="3.30.429.10">
    <property type="entry name" value="Macrophage Migration Inhibitory Factor"/>
    <property type="match status" value="1"/>
</dbReference>
<organism evidence="1 2">
    <name type="scientific">Paraburkholderia phenazinium</name>
    <dbReference type="NCBI Taxonomy" id="60549"/>
    <lineage>
        <taxon>Bacteria</taxon>
        <taxon>Pseudomonadati</taxon>
        <taxon>Pseudomonadota</taxon>
        <taxon>Betaproteobacteria</taxon>
        <taxon>Burkholderiales</taxon>
        <taxon>Burkholderiaceae</taxon>
        <taxon>Paraburkholderia</taxon>
    </lineage>
</organism>
<dbReference type="OrthoDB" id="8561934at2"/>
<dbReference type="EMBL" id="FSRU01000001">
    <property type="protein sequence ID" value="SIO44707.1"/>
    <property type="molecule type" value="Genomic_DNA"/>
</dbReference>